<accession>A0ABW6RJ92</accession>
<reference evidence="2 3" key="1">
    <citation type="submission" date="2024-10" db="EMBL/GenBank/DDBJ databases">
        <title>The Natural Products Discovery Center: Release of the First 8490 Sequenced Strains for Exploring Actinobacteria Biosynthetic Diversity.</title>
        <authorList>
            <person name="Kalkreuter E."/>
            <person name="Kautsar S.A."/>
            <person name="Yang D."/>
            <person name="Bader C.D."/>
            <person name="Teijaro C.N."/>
            <person name="Fluegel L."/>
            <person name="Davis C.M."/>
            <person name="Simpson J.R."/>
            <person name="Lauterbach L."/>
            <person name="Steele A.D."/>
            <person name="Gui C."/>
            <person name="Meng S."/>
            <person name="Li G."/>
            <person name="Viehrig K."/>
            <person name="Ye F."/>
            <person name="Su P."/>
            <person name="Kiefer A.F."/>
            <person name="Nichols A."/>
            <person name="Cepeda A.J."/>
            <person name="Yan W."/>
            <person name="Fan B."/>
            <person name="Jiang Y."/>
            <person name="Adhikari A."/>
            <person name="Zheng C.-J."/>
            <person name="Schuster L."/>
            <person name="Cowan T.M."/>
            <person name="Smanski M.J."/>
            <person name="Chevrette M.G."/>
            <person name="De Carvalho L.P.S."/>
            <person name="Shen B."/>
        </authorList>
    </citation>
    <scope>NUCLEOTIDE SEQUENCE [LARGE SCALE GENOMIC DNA]</scope>
    <source>
        <strain evidence="2 3">NPDC003029</strain>
    </source>
</reference>
<name>A0ABW6RJ92_9ACTN</name>
<feature type="compositionally biased region" description="Gly residues" evidence="1">
    <location>
        <begin position="38"/>
        <end position="50"/>
    </location>
</feature>
<dbReference type="Proteomes" id="UP001601976">
    <property type="component" value="Unassembled WGS sequence"/>
</dbReference>
<comment type="caution">
    <text evidence="2">The sequence shown here is derived from an EMBL/GenBank/DDBJ whole genome shotgun (WGS) entry which is preliminary data.</text>
</comment>
<gene>
    <name evidence="2" type="ORF">ACFYWW_21375</name>
</gene>
<dbReference type="RefSeq" id="WP_387896460.1">
    <property type="nucleotide sequence ID" value="NZ_JBIAPK010000006.1"/>
</dbReference>
<sequence length="58" mass="5740">MCGPNGRYVATLVGNRFVHRQTDSATISGAFAPTPSAGFGGAQVGGGSGPRGDELAFA</sequence>
<organism evidence="2 3">
    <name type="scientific">Streptomyces flavidovirens</name>
    <dbReference type="NCBI Taxonomy" id="67298"/>
    <lineage>
        <taxon>Bacteria</taxon>
        <taxon>Bacillati</taxon>
        <taxon>Actinomycetota</taxon>
        <taxon>Actinomycetes</taxon>
        <taxon>Kitasatosporales</taxon>
        <taxon>Streptomycetaceae</taxon>
        <taxon>Streptomyces</taxon>
    </lineage>
</organism>
<feature type="region of interest" description="Disordered" evidence="1">
    <location>
        <begin position="38"/>
        <end position="58"/>
    </location>
</feature>
<keyword evidence="3" id="KW-1185">Reference proteome</keyword>
<proteinExistence type="predicted"/>
<evidence type="ECO:0000256" key="1">
    <source>
        <dbReference type="SAM" id="MobiDB-lite"/>
    </source>
</evidence>
<dbReference type="EMBL" id="JBIAPK010000006">
    <property type="protein sequence ID" value="MFF3341262.1"/>
    <property type="molecule type" value="Genomic_DNA"/>
</dbReference>
<evidence type="ECO:0000313" key="3">
    <source>
        <dbReference type="Proteomes" id="UP001601976"/>
    </source>
</evidence>
<protein>
    <submittedName>
        <fullName evidence="2">Uncharacterized protein</fullName>
    </submittedName>
</protein>
<evidence type="ECO:0000313" key="2">
    <source>
        <dbReference type="EMBL" id="MFF3341262.1"/>
    </source>
</evidence>